<dbReference type="InterPro" id="IPR003698">
    <property type="entry name" value="Lipoyl_synth"/>
</dbReference>
<evidence type="ECO:0000313" key="10">
    <source>
        <dbReference type="EMBL" id="BEQ14504.1"/>
    </source>
</evidence>
<dbReference type="HAMAP" id="MF_00206">
    <property type="entry name" value="Lipoyl_synth"/>
    <property type="match status" value="1"/>
</dbReference>
<keyword evidence="5 8" id="KW-0408">Iron</keyword>
<gene>
    <name evidence="8 10" type="primary">lipA</name>
    <name evidence="10" type="ORF">FAK_15700</name>
</gene>
<dbReference type="InterPro" id="IPR007197">
    <property type="entry name" value="rSAM"/>
</dbReference>
<dbReference type="PROSITE" id="PS51918">
    <property type="entry name" value="RADICAL_SAM"/>
    <property type="match status" value="1"/>
</dbReference>
<proteinExistence type="inferred from homology"/>
<comment type="function">
    <text evidence="8">Catalyzes the radical-mediated insertion of two sulfur atoms into the C-6 and C-8 positions of the octanoyl moiety bound to the lipoyl domains of lipoate-dependent enzymes, thereby converting the octanoylated domains into lipoylated derivatives.</text>
</comment>
<dbReference type="EMBL" id="AP028679">
    <property type="protein sequence ID" value="BEQ14504.1"/>
    <property type="molecule type" value="Genomic_DNA"/>
</dbReference>
<evidence type="ECO:0000313" key="11">
    <source>
        <dbReference type="Proteomes" id="UP001366166"/>
    </source>
</evidence>
<dbReference type="RefSeq" id="WP_338606208.1">
    <property type="nucleotide sequence ID" value="NZ_AP028679.1"/>
</dbReference>
<name>A0AAU9EGY1_9BACT</name>
<dbReference type="GO" id="GO:0016992">
    <property type="term" value="F:lipoate synthase activity"/>
    <property type="evidence" value="ECO:0007669"/>
    <property type="project" value="UniProtKB-UniRule"/>
</dbReference>
<feature type="binding site" evidence="8">
    <location>
        <position position="70"/>
    </location>
    <ligand>
        <name>[4Fe-4S] cluster</name>
        <dbReference type="ChEBI" id="CHEBI:49883"/>
        <label>2</label>
        <note>4Fe-4S-S-AdoMet</note>
    </ligand>
</feature>
<evidence type="ECO:0000256" key="7">
    <source>
        <dbReference type="ARBA" id="ARBA00047326"/>
    </source>
</evidence>
<dbReference type="Proteomes" id="UP001366166">
    <property type="component" value="Chromosome"/>
</dbReference>
<evidence type="ECO:0000256" key="5">
    <source>
        <dbReference type="ARBA" id="ARBA00023004"/>
    </source>
</evidence>
<dbReference type="SUPFAM" id="SSF102114">
    <property type="entry name" value="Radical SAM enzymes"/>
    <property type="match status" value="1"/>
</dbReference>
<feature type="binding site" evidence="8">
    <location>
        <position position="274"/>
    </location>
    <ligand>
        <name>[4Fe-4S] cluster</name>
        <dbReference type="ChEBI" id="CHEBI:49883"/>
        <label>1</label>
    </ligand>
</feature>
<dbReference type="CDD" id="cd01335">
    <property type="entry name" value="Radical_SAM"/>
    <property type="match status" value="1"/>
</dbReference>
<evidence type="ECO:0000256" key="2">
    <source>
        <dbReference type="ARBA" id="ARBA00022679"/>
    </source>
</evidence>
<dbReference type="GO" id="GO:0051539">
    <property type="term" value="F:4 iron, 4 sulfur cluster binding"/>
    <property type="evidence" value="ECO:0007669"/>
    <property type="project" value="UniProtKB-UniRule"/>
</dbReference>
<dbReference type="GO" id="GO:0005737">
    <property type="term" value="C:cytoplasm"/>
    <property type="evidence" value="ECO:0007669"/>
    <property type="project" value="UniProtKB-SubCell"/>
</dbReference>
<evidence type="ECO:0000256" key="4">
    <source>
        <dbReference type="ARBA" id="ARBA00022723"/>
    </source>
</evidence>
<comment type="subcellular location">
    <subcellularLocation>
        <location evidence="8">Cytoplasm</location>
    </subcellularLocation>
</comment>
<organism evidence="10 11">
    <name type="scientific">Desulfoferula mesophila</name>
    <dbReference type="NCBI Taxonomy" id="3058419"/>
    <lineage>
        <taxon>Bacteria</taxon>
        <taxon>Pseudomonadati</taxon>
        <taxon>Thermodesulfobacteriota</taxon>
        <taxon>Desulfarculia</taxon>
        <taxon>Desulfarculales</taxon>
        <taxon>Desulfarculaceae</taxon>
        <taxon>Desulfoferula</taxon>
    </lineage>
</organism>
<dbReference type="InterPro" id="IPR013785">
    <property type="entry name" value="Aldolase_TIM"/>
</dbReference>
<evidence type="ECO:0000256" key="6">
    <source>
        <dbReference type="ARBA" id="ARBA00023014"/>
    </source>
</evidence>
<comment type="pathway">
    <text evidence="8">Protein modification; protein lipoylation via endogenous pathway; protein N(6)-(lipoyl)lysine from octanoyl-[acyl-carrier-protein]: step 2/2.</text>
</comment>
<feature type="binding site" evidence="8">
    <location>
        <position position="67"/>
    </location>
    <ligand>
        <name>[4Fe-4S] cluster</name>
        <dbReference type="ChEBI" id="CHEBI:49883"/>
        <label>2</label>
        <note>4Fe-4S-S-AdoMet</note>
    </ligand>
</feature>
<comment type="catalytic activity">
    <reaction evidence="7 8">
        <text>[[Fe-S] cluster scaffold protein carrying a second [4Fe-4S](2+) cluster] + N(6)-octanoyl-L-lysyl-[protein] + 2 oxidized [2Fe-2S]-[ferredoxin] + 2 S-adenosyl-L-methionine + 4 H(+) = [[Fe-S] cluster scaffold protein] + N(6)-[(R)-dihydrolipoyl]-L-lysyl-[protein] + 4 Fe(3+) + 2 hydrogen sulfide + 2 5'-deoxyadenosine + 2 L-methionine + 2 reduced [2Fe-2S]-[ferredoxin]</text>
        <dbReference type="Rhea" id="RHEA:16585"/>
        <dbReference type="Rhea" id="RHEA-COMP:9928"/>
        <dbReference type="Rhea" id="RHEA-COMP:10000"/>
        <dbReference type="Rhea" id="RHEA-COMP:10001"/>
        <dbReference type="Rhea" id="RHEA-COMP:10475"/>
        <dbReference type="Rhea" id="RHEA-COMP:14568"/>
        <dbReference type="Rhea" id="RHEA-COMP:14569"/>
        <dbReference type="ChEBI" id="CHEBI:15378"/>
        <dbReference type="ChEBI" id="CHEBI:17319"/>
        <dbReference type="ChEBI" id="CHEBI:29034"/>
        <dbReference type="ChEBI" id="CHEBI:29919"/>
        <dbReference type="ChEBI" id="CHEBI:33722"/>
        <dbReference type="ChEBI" id="CHEBI:33737"/>
        <dbReference type="ChEBI" id="CHEBI:33738"/>
        <dbReference type="ChEBI" id="CHEBI:57844"/>
        <dbReference type="ChEBI" id="CHEBI:59789"/>
        <dbReference type="ChEBI" id="CHEBI:78809"/>
        <dbReference type="ChEBI" id="CHEBI:83100"/>
        <dbReference type="EC" id="2.8.1.8"/>
    </reaction>
</comment>
<dbReference type="PANTHER" id="PTHR10949:SF0">
    <property type="entry name" value="LIPOYL SYNTHASE, MITOCHONDRIAL"/>
    <property type="match status" value="1"/>
</dbReference>
<dbReference type="InterPro" id="IPR006638">
    <property type="entry name" value="Elp3/MiaA/NifB-like_rSAM"/>
</dbReference>
<keyword evidence="8" id="KW-0963">Cytoplasm</keyword>
<feature type="binding site" evidence="8">
    <location>
        <position position="37"/>
    </location>
    <ligand>
        <name>[4Fe-4S] cluster</name>
        <dbReference type="ChEBI" id="CHEBI:49883"/>
        <label>1</label>
    </ligand>
</feature>
<reference evidence="11" key="1">
    <citation type="journal article" date="2023" name="Arch. Microbiol.">
        <title>Desulfoferula mesophilus gen. nov. sp. nov., a mesophilic sulfate-reducing bacterium isolated from a brackish lake sediment.</title>
        <authorList>
            <person name="Watanabe T."/>
            <person name="Yabe T."/>
            <person name="Tsuji J.M."/>
            <person name="Fukui M."/>
        </authorList>
    </citation>
    <scope>NUCLEOTIDE SEQUENCE [LARGE SCALE GENOMIC DNA]</scope>
    <source>
        <strain evidence="11">12FAK</strain>
    </source>
</reference>
<dbReference type="KEGG" id="dmp:FAK_15700"/>
<keyword evidence="2 8" id="KW-0808">Transferase</keyword>
<dbReference type="EC" id="2.8.1.8" evidence="8"/>
<dbReference type="NCBIfam" id="TIGR00510">
    <property type="entry name" value="lipA"/>
    <property type="match status" value="1"/>
</dbReference>
<sequence>MQRHQPKPPWLRRKLASVGCSTKVQASLAAGGLFTVCQEAQCPNQGECYGRGEATFLLLGPACTRRCTFCAVSKVKPAPVDPQEPAHAARAAAEMGLTYVVLTMVTRDDLPDGGAAQVAATIEALHQALPGVGVEALISDLGGSEQDLATVLAAGPVVLNHNLETVPRLYPQLRPQARYQRSLDLLQRAANAGALTKSGLMLGLGETRDELLAVFDDLLAHGCRVLTLGQYLAPSREHFPVVSYVHPDEFASLREAALARGFVAVASGPYVRSSYQAGELWRQATRSA</sequence>
<keyword evidence="4 8" id="KW-0479">Metal-binding</keyword>
<dbReference type="SMART" id="SM00729">
    <property type="entry name" value="Elp3"/>
    <property type="match status" value="1"/>
</dbReference>
<keyword evidence="1 8" id="KW-0004">4Fe-4S</keyword>
<dbReference type="GO" id="GO:0046872">
    <property type="term" value="F:metal ion binding"/>
    <property type="evidence" value="ECO:0007669"/>
    <property type="project" value="UniProtKB-KW"/>
</dbReference>
<evidence type="ECO:0000259" key="9">
    <source>
        <dbReference type="PROSITE" id="PS51918"/>
    </source>
</evidence>
<comment type="cofactor">
    <cofactor evidence="8">
        <name>[4Fe-4S] cluster</name>
        <dbReference type="ChEBI" id="CHEBI:49883"/>
    </cofactor>
    <text evidence="8">Binds 2 [4Fe-4S] clusters per subunit. One cluster is coordinated with 3 cysteines and an exchangeable S-adenosyl-L-methionine.</text>
</comment>
<dbReference type="PIRSF" id="PIRSF005963">
    <property type="entry name" value="Lipoyl_synth"/>
    <property type="match status" value="1"/>
</dbReference>
<keyword evidence="3 8" id="KW-0949">S-adenosyl-L-methionine</keyword>
<dbReference type="NCBIfam" id="NF004019">
    <property type="entry name" value="PRK05481.1"/>
    <property type="match status" value="1"/>
</dbReference>
<feature type="binding site" evidence="8">
    <location>
        <position position="42"/>
    </location>
    <ligand>
        <name>[4Fe-4S] cluster</name>
        <dbReference type="ChEBI" id="CHEBI:49883"/>
        <label>1</label>
    </ligand>
</feature>
<keyword evidence="6 8" id="KW-0411">Iron-sulfur</keyword>
<keyword evidence="11" id="KW-1185">Reference proteome</keyword>
<dbReference type="InterPro" id="IPR058240">
    <property type="entry name" value="rSAM_sf"/>
</dbReference>
<protein>
    <recommendedName>
        <fullName evidence="8">Lipoyl synthase</fullName>
        <ecNumber evidence="8">2.8.1.8</ecNumber>
    </recommendedName>
    <alternativeName>
        <fullName evidence="8">Lip-syn</fullName>
        <shortName evidence="8">LS</shortName>
    </alternativeName>
    <alternativeName>
        <fullName evidence="8">Lipoate synthase</fullName>
    </alternativeName>
    <alternativeName>
        <fullName evidence="8">Lipoic acid synthase</fullName>
    </alternativeName>
    <alternativeName>
        <fullName evidence="8">Sulfur insertion protein LipA</fullName>
    </alternativeName>
</protein>
<evidence type="ECO:0000256" key="3">
    <source>
        <dbReference type="ARBA" id="ARBA00022691"/>
    </source>
</evidence>
<feature type="binding site" evidence="8">
    <location>
        <position position="63"/>
    </location>
    <ligand>
        <name>[4Fe-4S] cluster</name>
        <dbReference type="ChEBI" id="CHEBI:49883"/>
        <label>2</label>
        <note>4Fe-4S-S-AdoMet</note>
    </ligand>
</feature>
<evidence type="ECO:0000256" key="1">
    <source>
        <dbReference type="ARBA" id="ARBA00022485"/>
    </source>
</evidence>
<dbReference type="SFLD" id="SFLDS00029">
    <property type="entry name" value="Radical_SAM"/>
    <property type="match status" value="1"/>
</dbReference>
<dbReference type="Pfam" id="PF04055">
    <property type="entry name" value="Radical_SAM"/>
    <property type="match status" value="1"/>
</dbReference>
<evidence type="ECO:0000256" key="8">
    <source>
        <dbReference type="HAMAP-Rule" id="MF_00206"/>
    </source>
</evidence>
<dbReference type="Gene3D" id="3.20.20.70">
    <property type="entry name" value="Aldolase class I"/>
    <property type="match status" value="1"/>
</dbReference>
<comment type="similarity">
    <text evidence="8">Belongs to the radical SAM superfamily. Lipoyl synthase family.</text>
</comment>
<feature type="domain" description="Radical SAM core" evidence="9">
    <location>
        <begin position="49"/>
        <end position="263"/>
    </location>
</feature>
<dbReference type="PANTHER" id="PTHR10949">
    <property type="entry name" value="LIPOYL SYNTHASE"/>
    <property type="match status" value="1"/>
</dbReference>
<dbReference type="AlphaFoldDB" id="A0AAU9EGY1"/>
<accession>A0AAU9EGY1</accession>
<dbReference type="GO" id="GO:0009249">
    <property type="term" value="P:protein lipoylation"/>
    <property type="evidence" value="ECO:0007669"/>
    <property type="project" value="UniProtKB-UniRule"/>
</dbReference>
<dbReference type="NCBIfam" id="NF009544">
    <property type="entry name" value="PRK12928.1"/>
    <property type="match status" value="1"/>
</dbReference>
<feature type="binding site" evidence="8">
    <location>
        <position position="48"/>
    </location>
    <ligand>
        <name>[4Fe-4S] cluster</name>
        <dbReference type="ChEBI" id="CHEBI:49883"/>
        <label>1</label>
    </ligand>
</feature>